<keyword evidence="3" id="KW-0472">Membrane</keyword>
<keyword evidence="2" id="KW-0178">Competence</keyword>
<gene>
    <name evidence="4" type="ORF">DFO73_103433</name>
</gene>
<dbReference type="InterPro" id="IPR016977">
    <property type="entry name" value="ComGF"/>
</dbReference>
<evidence type="ECO:0000313" key="4">
    <source>
        <dbReference type="EMBL" id="PWW30540.1"/>
    </source>
</evidence>
<organism evidence="4 5">
    <name type="scientific">Cytobacillus oceanisediminis</name>
    <dbReference type="NCBI Taxonomy" id="665099"/>
    <lineage>
        <taxon>Bacteria</taxon>
        <taxon>Bacillati</taxon>
        <taxon>Bacillota</taxon>
        <taxon>Bacilli</taxon>
        <taxon>Bacillales</taxon>
        <taxon>Bacillaceae</taxon>
        <taxon>Cytobacillus</taxon>
    </lineage>
</organism>
<dbReference type="Pfam" id="PF07963">
    <property type="entry name" value="N_methyl"/>
    <property type="match status" value="1"/>
</dbReference>
<dbReference type="Pfam" id="PF15980">
    <property type="entry name" value="ComGF"/>
    <property type="match status" value="1"/>
</dbReference>
<dbReference type="GO" id="GO:0030420">
    <property type="term" value="P:establishment of competence for transformation"/>
    <property type="evidence" value="ECO:0007669"/>
    <property type="project" value="UniProtKB-KW"/>
</dbReference>
<proteinExistence type="predicted"/>
<evidence type="ECO:0000313" key="5">
    <source>
        <dbReference type="Proteomes" id="UP000247150"/>
    </source>
</evidence>
<dbReference type="EMBL" id="QGTW01000003">
    <property type="protein sequence ID" value="PWW30540.1"/>
    <property type="molecule type" value="Genomic_DNA"/>
</dbReference>
<sequence>MKTYSKKQMRSVRFINSKGFTMLEMLFAFSIFLMLVSFLPLSFNFLFHDWKFEARTQRLEWLVFINQMKKEVRLADYADVSNERIALAIAEQSVVYEKYGSNLRRRVDLKGHEIVLQEVDSVSFTSINGGLEMIVKDTFKQEYTASLYYYTDSEVSDVP</sequence>
<dbReference type="RefSeq" id="WP_258309340.1">
    <property type="nucleotide sequence ID" value="NZ_QGTW01000003.1"/>
</dbReference>
<comment type="subcellular location">
    <subcellularLocation>
        <location evidence="1">Cell surface</location>
    </subcellularLocation>
</comment>
<reference evidence="4 5" key="1">
    <citation type="submission" date="2018-05" db="EMBL/GenBank/DDBJ databases">
        <title>Freshwater and sediment microbial communities from various areas in North America, analyzing microbe dynamics in response to fracking.</title>
        <authorList>
            <person name="Lamendella R."/>
        </authorList>
    </citation>
    <scope>NUCLEOTIDE SEQUENCE [LARGE SCALE GENOMIC DNA]</scope>
    <source>
        <strain evidence="4 5">15_TX</strain>
    </source>
</reference>
<evidence type="ECO:0000256" key="2">
    <source>
        <dbReference type="ARBA" id="ARBA00023287"/>
    </source>
</evidence>
<accession>A0A2V3A3Q3</accession>
<protein>
    <submittedName>
        <fullName evidence="4">Competence protein ComGF</fullName>
    </submittedName>
</protein>
<dbReference type="InterPro" id="IPR012902">
    <property type="entry name" value="N_methyl_site"/>
</dbReference>
<comment type="caution">
    <text evidence="4">The sequence shown here is derived from an EMBL/GenBank/DDBJ whole genome shotgun (WGS) entry which is preliminary data.</text>
</comment>
<dbReference type="NCBIfam" id="NF041002">
    <property type="entry name" value="pilin_ComGF"/>
    <property type="match status" value="1"/>
</dbReference>
<feature type="transmembrane region" description="Helical" evidence="3">
    <location>
        <begin position="21"/>
        <end position="47"/>
    </location>
</feature>
<keyword evidence="3" id="KW-1133">Transmembrane helix</keyword>
<dbReference type="AlphaFoldDB" id="A0A2V3A3Q3"/>
<evidence type="ECO:0000256" key="1">
    <source>
        <dbReference type="ARBA" id="ARBA00004241"/>
    </source>
</evidence>
<evidence type="ECO:0000256" key="3">
    <source>
        <dbReference type="SAM" id="Phobius"/>
    </source>
</evidence>
<keyword evidence="3" id="KW-0812">Transmembrane</keyword>
<dbReference type="GO" id="GO:0009986">
    <property type="term" value="C:cell surface"/>
    <property type="evidence" value="ECO:0007669"/>
    <property type="project" value="UniProtKB-SubCell"/>
</dbReference>
<dbReference type="Proteomes" id="UP000247150">
    <property type="component" value="Unassembled WGS sequence"/>
</dbReference>
<name>A0A2V3A3Q3_9BACI</name>